<dbReference type="Proteomes" id="UP000616769">
    <property type="component" value="Unassembled WGS sequence"/>
</dbReference>
<comment type="function">
    <text evidence="4">Component of the exocyst complex involved in the docking of exocytic vesicles with fusion sites on the plasma membrane.</text>
</comment>
<dbReference type="GO" id="GO:0045202">
    <property type="term" value="C:synapse"/>
    <property type="evidence" value="ECO:0007669"/>
    <property type="project" value="TreeGrafter"/>
</dbReference>
<dbReference type="PANTHER" id="PTHR14146:SF0">
    <property type="entry name" value="EXOCYST COMPLEX COMPONENT 4"/>
    <property type="match status" value="1"/>
</dbReference>
<dbReference type="GO" id="GO:0015031">
    <property type="term" value="P:protein transport"/>
    <property type="evidence" value="ECO:0007669"/>
    <property type="project" value="UniProtKB-KW"/>
</dbReference>
<dbReference type="GO" id="GO:0000145">
    <property type="term" value="C:exocyst"/>
    <property type="evidence" value="ECO:0007669"/>
    <property type="project" value="UniProtKB-UniRule"/>
</dbReference>
<evidence type="ECO:0000256" key="1">
    <source>
        <dbReference type="ARBA" id="ARBA00010470"/>
    </source>
</evidence>
<comment type="caution">
    <text evidence="6">The sequence shown here is derived from an EMBL/GenBank/DDBJ whole genome shotgun (WGS) entry which is preliminary data.</text>
</comment>
<gene>
    <name evidence="6" type="ORF">QR98_0068510</name>
</gene>
<dbReference type="GO" id="GO:0006893">
    <property type="term" value="P:Golgi to plasma membrane transport"/>
    <property type="evidence" value="ECO:0007669"/>
    <property type="project" value="TreeGrafter"/>
</dbReference>
<reference evidence="6 7" key="1">
    <citation type="journal article" date="2015" name="Parasit. Vectors">
        <title>Draft genome of the scabies mite.</title>
        <authorList>
            <person name="Rider S.D.Jr."/>
            <person name="Morgan M.S."/>
            <person name="Arlian L.G."/>
        </authorList>
    </citation>
    <scope>NUCLEOTIDE SEQUENCE [LARGE SCALE GENOMIC DNA]</scope>
    <source>
        <strain evidence="6">Arlian Lab</strain>
    </source>
</reference>
<evidence type="ECO:0000256" key="2">
    <source>
        <dbReference type="ARBA" id="ARBA00022448"/>
    </source>
</evidence>
<proteinExistence type="inferred from homology"/>
<dbReference type="GO" id="GO:0006612">
    <property type="term" value="P:protein targeting to membrane"/>
    <property type="evidence" value="ECO:0007669"/>
    <property type="project" value="UniProtKB-UniRule"/>
</dbReference>
<evidence type="ECO:0000256" key="3">
    <source>
        <dbReference type="ARBA" id="ARBA00022483"/>
    </source>
</evidence>
<evidence type="ECO:0000313" key="6">
    <source>
        <dbReference type="EMBL" id="KPM08335.1"/>
    </source>
</evidence>
<evidence type="ECO:0000256" key="4">
    <source>
        <dbReference type="RuleBase" id="RU367079"/>
    </source>
</evidence>
<dbReference type="GO" id="GO:0006904">
    <property type="term" value="P:vesicle docking involved in exocytosis"/>
    <property type="evidence" value="ECO:0007669"/>
    <property type="project" value="InterPro"/>
</dbReference>
<dbReference type="Pfam" id="PF04048">
    <property type="entry name" value="Sec8_N"/>
    <property type="match status" value="1"/>
</dbReference>
<dbReference type="InterPro" id="IPR039682">
    <property type="entry name" value="Sec8/EXOC4"/>
</dbReference>
<dbReference type="VEuPathDB" id="VectorBase:SSCA003390"/>
<comment type="similarity">
    <text evidence="1 4">Belongs to the SEC8 family.</text>
</comment>
<keyword evidence="2 4" id="KW-0813">Transport</keyword>
<dbReference type="PANTHER" id="PTHR14146">
    <property type="entry name" value="EXOCYST COMPLEX COMPONENT 4"/>
    <property type="match status" value="1"/>
</dbReference>
<organism evidence="6 7">
    <name type="scientific">Sarcoptes scabiei</name>
    <name type="common">Itch mite</name>
    <name type="synonym">Acarus scabiei</name>
    <dbReference type="NCBI Taxonomy" id="52283"/>
    <lineage>
        <taxon>Eukaryota</taxon>
        <taxon>Metazoa</taxon>
        <taxon>Ecdysozoa</taxon>
        <taxon>Arthropoda</taxon>
        <taxon>Chelicerata</taxon>
        <taxon>Arachnida</taxon>
        <taxon>Acari</taxon>
        <taxon>Acariformes</taxon>
        <taxon>Sarcoptiformes</taxon>
        <taxon>Astigmata</taxon>
        <taxon>Psoroptidia</taxon>
        <taxon>Sarcoptoidea</taxon>
        <taxon>Sarcoptidae</taxon>
        <taxon>Sarcoptinae</taxon>
        <taxon>Sarcoptes</taxon>
    </lineage>
</organism>
<accession>A0A132ACN4</accession>
<dbReference type="InterPro" id="IPR007191">
    <property type="entry name" value="Sec8_exocyst_N"/>
</dbReference>
<dbReference type="GO" id="GO:0007268">
    <property type="term" value="P:chemical synaptic transmission"/>
    <property type="evidence" value="ECO:0007669"/>
    <property type="project" value="TreeGrafter"/>
</dbReference>
<dbReference type="GO" id="GO:0032584">
    <property type="term" value="C:growth cone membrane"/>
    <property type="evidence" value="ECO:0007669"/>
    <property type="project" value="TreeGrafter"/>
</dbReference>
<keyword evidence="4" id="KW-0653">Protein transport</keyword>
<dbReference type="GO" id="GO:0090522">
    <property type="term" value="P:vesicle tethering involved in exocytosis"/>
    <property type="evidence" value="ECO:0007669"/>
    <property type="project" value="UniProtKB-UniRule"/>
</dbReference>
<name>A0A132ACN4_SARSC</name>
<protein>
    <recommendedName>
        <fullName evidence="4">Exocyst complex component Sec8</fullName>
    </recommendedName>
</protein>
<evidence type="ECO:0000259" key="5">
    <source>
        <dbReference type="Pfam" id="PF04048"/>
    </source>
</evidence>
<dbReference type="EMBL" id="JXLN01012332">
    <property type="protein sequence ID" value="KPM08335.1"/>
    <property type="molecule type" value="Genomic_DNA"/>
</dbReference>
<sequence length="1299" mass="148657">MSDSAPIRPQRLIRTNRETTGGLLMSVIRTLTTSRDSADRDRERIELEKGFQQCDSKLNDLMGKHGNDLYQVMNIFSKILNSLSRSRERLSDTRDKLLNCQKLLHCKREELKKLWLDVIENRAVFNLLERVENLALLPKQLEEYAEKKHYLHAGQCCIDGLRQLKSRDYNAMFEMNKQINHSLFDCNNQNFNPTSSLSEIEALREVKSDLLGKKEFLFEKCIDELHRHLYVIATDDLCKRYLQEQQQKSRVEINSDKISESFFENSKFSKPTEKSGLEVKNTSDISSMIFRKSNPNSETFESYPEEDSRQFILMLTKCIGLLDKVPEAVKIIRERFDDELINLVIRTAQELLAFTEPSEIESFKQQQQQQQQFHSDSVLKNNAPLSFFATSNPKHYKAEESNLTVLTCTRLLGHHYNGFSHSTKRSEQKTKLRLPRNSIQLQRLFILIMKQTHFIMQLHDSIVLPNLEKIQMGLHASSSSCLDPTGDLILNDAYSSSEKINFTDFHDEIRNKSESIIQQFLDFFLDASQLSNQVPSIPAVCNYKLMPTSTEASSENFSTSSSLTDNNVLTGLEKYSSFFQKRRTMTMADAMNAMMTTGKHSLNVSNHYQLPANENSENQNSAKNLIQESNPSNPNLYTSASSSNILQSITGSNPWRSPHNSLFKFDNSTQAMSWNNFQKQQSYQDTLKNKDEISNGDHDHDHGNLLSSARKNFNDKTINQNKLFECLQQISNSTPDNFVLLYDIMLTNLGDYLRRKSSSRNLNDKQKSSLLQSYVVSSAEKFTQLINSQLDSMLEQAQKSLELGLSIELTENTFNDSLASVENGAPSTSVNQYERTSKSCVLLESAVLIDIAVRDLHVLMSVMSNHSQHYLGLICNVLVAYKDFCKRFYNSLTDENPTVGSGAARVTQESIVLDPVSNLSNPPNLNVVAEKKSILSAYWARNEDINRLLKSQPNWIESRLSQKRSNENFEIETPKTAFKIMITQQMSTSMSFDESPENILRRNANEIDILINLLSQEITQEELLRNEGQLTNLANMQQSFEWLSARSDDLVQLIQQQQLSEDQQNNGSTDLTEVLIATLNQLSSEFEEIGQLCLMVLHLEIRVHCFYHLQALDAQFFTTAASRANFDQQKVKKPASNDISEDCRIIPLLEDLKRMHSEISAAHLSSNKMNYLFEGLGQLITTIFMNAVMSMRRVKPNGIKRACRAIYDIQRRLSTIVNSRESSLDYARQYFELLLTTPDEVISGIIERGKLFKPQEYISAITLLHQSGIDPEDSKAVYDSNQNLRSNLKRLEEILNDVR</sequence>
<keyword evidence="3 4" id="KW-0268">Exocytosis</keyword>
<dbReference type="OrthoDB" id="272977at2759"/>
<feature type="domain" description="Exocyst complex component Sec8 N-terminal" evidence="5">
    <location>
        <begin position="42"/>
        <end position="143"/>
    </location>
</feature>
<evidence type="ECO:0000313" key="7">
    <source>
        <dbReference type="Proteomes" id="UP000616769"/>
    </source>
</evidence>